<protein>
    <recommendedName>
        <fullName evidence="3">Putative gamma-glutamylcyclotransferase</fullName>
    </recommendedName>
</protein>
<dbReference type="InterPro" id="IPR013024">
    <property type="entry name" value="GGCT-like"/>
</dbReference>
<evidence type="ECO:0000313" key="5">
    <source>
        <dbReference type="EMBL" id="KAH7367543.1"/>
    </source>
</evidence>
<keyword evidence="6" id="KW-1185">Reference proteome</keyword>
<comment type="similarity">
    <text evidence="1">Belongs to the gamma-glutamylcyclotransferase family.</text>
</comment>
<dbReference type="OrthoDB" id="1044435at2759"/>
<gene>
    <name evidence="5" type="ORF">B0T11DRAFT_275517</name>
</gene>
<dbReference type="SUPFAM" id="SSF110857">
    <property type="entry name" value="Gamma-glutamyl cyclotransferase-like"/>
    <property type="match status" value="1"/>
</dbReference>
<dbReference type="PANTHER" id="PTHR31544:SF2">
    <property type="entry name" value="AIG2-LIKE PROTEIN D"/>
    <property type="match status" value="1"/>
</dbReference>
<evidence type="ECO:0000256" key="3">
    <source>
        <dbReference type="ARBA" id="ARBA00030602"/>
    </source>
</evidence>
<dbReference type="Proteomes" id="UP000813385">
    <property type="component" value="Unassembled WGS sequence"/>
</dbReference>
<evidence type="ECO:0000256" key="1">
    <source>
        <dbReference type="ARBA" id="ARBA00008861"/>
    </source>
</evidence>
<reference evidence="5" key="1">
    <citation type="journal article" date="2021" name="Nat. Commun.">
        <title>Genetic determinants of endophytism in the Arabidopsis root mycobiome.</title>
        <authorList>
            <person name="Mesny F."/>
            <person name="Miyauchi S."/>
            <person name="Thiergart T."/>
            <person name="Pickel B."/>
            <person name="Atanasova L."/>
            <person name="Karlsson M."/>
            <person name="Huettel B."/>
            <person name="Barry K.W."/>
            <person name="Haridas S."/>
            <person name="Chen C."/>
            <person name="Bauer D."/>
            <person name="Andreopoulos W."/>
            <person name="Pangilinan J."/>
            <person name="LaButti K."/>
            <person name="Riley R."/>
            <person name="Lipzen A."/>
            <person name="Clum A."/>
            <person name="Drula E."/>
            <person name="Henrissat B."/>
            <person name="Kohler A."/>
            <person name="Grigoriev I.V."/>
            <person name="Martin F.M."/>
            <person name="Hacquard S."/>
        </authorList>
    </citation>
    <scope>NUCLEOTIDE SEQUENCE</scope>
    <source>
        <strain evidence="5">MPI-CAGE-AT-0016</strain>
    </source>
</reference>
<accession>A0A8K0X571</accession>
<evidence type="ECO:0000256" key="2">
    <source>
        <dbReference type="ARBA" id="ARBA00022679"/>
    </source>
</evidence>
<dbReference type="EMBL" id="JAGPXD010000002">
    <property type="protein sequence ID" value="KAH7367543.1"/>
    <property type="molecule type" value="Genomic_DNA"/>
</dbReference>
<dbReference type="Gene3D" id="3.10.490.10">
    <property type="entry name" value="Gamma-glutamyl cyclotransferase-like"/>
    <property type="match status" value="1"/>
</dbReference>
<evidence type="ECO:0000313" key="6">
    <source>
        <dbReference type="Proteomes" id="UP000813385"/>
    </source>
</evidence>
<sequence>MCQPGRVRGYARRSLYNKDFPAVIEAVNSSVDGYIITFQNTSQRKKLDDFEGELYQPVLVTAEVGSVPGQVQATQTVEADMYLWNGDAEAVSTGPWSLERFIEERLQDWLDLFDGMELTGED</sequence>
<proteinExistence type="inferred from homology"/>
<dbReference type="CDD" id="cd06661">
    <property type="entry name" value="GGCT_like"/>
    <property type="match status" value="1"/>
</dbReference>
<name>A0A8K0X571_9PEZI</name>
<dbReference type="AlphaFoldDB" id="A0A8K0X571"/>
<organism evidence="5 6">
    <name type="scientific">Plectosphaerella cucumerina</name>
    <dbReference type="NCBI Taxonomy" id="40658"/>
    <lineage>
        <taxon>Eukaryota</taxon>
        <taxon>Fungi</taxon>
        <taxon>Dikarya</taxon>
        <taxon>Ascomycota</taxon>
        <taxon>Pezizomycotina</taxon>
        <taxon>Sordariomycetes</taxon>
        <taxon>Hypocreomycetidae</taxon>
        <taxon>Glomerellales</taxon>
        <taxon>Plectosphaerellaceae</taxon>
        <taxon>Plectosphaerella</taxon>
    </lineage>
</organism>
<dbReference type="Pfam" id="PF06094">
    <property type="entry name" value="GGACT"/>
    <property type="match status" value="1"/>
</dbReference>
<dbReference type="PANTHER" id="PTHR31544">
    <property type="entry name" value="AIG2-LIKE PROTEIN D"/>
    <property type="match status" value="1"/>
</dbReference>
<dbReference type="GO" id="GO:0016740">
    <property type="term" value="F:transferase activity"/>
    <property type="evidence" value="ECO:0007669"/>
    <property type="project" value="UniProtKB-KW"/>
</dbReference>
<evidence type="ECO:0000259" key="4">
    <source>
        <dbReference type="Pfam" id="PF06094"/>
    </source>
</evidence>
<dbReference type="InterPro" id="IPR009288">
    <property type="entry name" value="AIG2-like_dom"/>
</dbReference>
<dbReference type="InterPro" id="IPR036568">
    <property type="entry name" value="GGCT-like_sf"/>
</dbReference>
<dbReference type="InterPro" id="IPR045038">
    <property type="entry name" value="AIG2-like"/>
</dbReference>
<keyword evidence="2" id="KW-0808">Transferase</keyword>
<comment type="caution">
    <text evidence="5">The sequence shown here is derived from an EMBL/GenBank/DDBJ whole genome shotgun (WGS) entry which is preliminary data.</text>
</comment>
<feature type="domain" description="Gamma-glutamylcyclotransferase AIG2-like" evidence="4">
    <location>
        <begin position="3"/>
        <end position="97"/>
    </location>
</feature>